<dbReference type="Proteomes" id="UP000247702">
    <property type="component" value="Unassembled WGS sequence"/>
</dbReference>
<name>A0A2Z6R6P1_9GLOM</name>
<dbReference type="EMBL" id="BEXD01002335">
    <property type="protein sequence ID" value="GBB97893.1"/>
    <property type="molecule type" value="Genomic_DNA"/>
</dbReference>
<reference evidence="2 3" key="1">
    <citation type="submission" date="2017-11" db="EMBL/GenBank/DDBJ databases">
        <title>The genome of Rhizophagus clarus HR1 reveals common genetic basis of auxotrophy among arbuscular mycorrhizal fungi.</title>
        <authorList>
            <person name="Kobayashi Y."/>
        </authorList>
    </citation>
    <scope>NUCLEOTIDE SEQUENCE [LARGE SCALE GENOMIC DNA]</scope>
    <source>
        <strain evidence="2 3">HR1</strain>
    </source>
</reference>
<proteinExistence type="predicted"/>
<feature type="region of interest" description="Disordered" evidence="1">
    <location>
        <begin position="42"/>
        <end position="175"/>
    </location>
</feature>
<dbReference type="Pfam" id="PF10253">
    <property type="entry name" value="PRCC"/>
    <property type="match status" value="1"/>
</dbReference>
<comment type="caution">
    <text evidence="2">The sequence shown here is derived from an EMBL/GenBank/DDBJ whole genome shotgun (WGS) entry which is preliminary data.</text>
</comment>
<sequence length="396" mass="44635">MSLVADYGSDISSSEEENDIQNLKTETTETTIISKATEKPFLTSILPPPKNKRNGPVKIVVDLPNPVKDDEDDSDKEQISKKTKNGGGGLFALLPAPKRSMTGKEQKSSTNNSTDLATNKPTTASTSFVPHTITKRKSETQKKPNSSQSISKIKGKEVKVHSDDDETKDKTESNNFTESFFPLGAEITNIIPNNVIEDKSSLKITNNSDMINSSNIESNVTTENYDMTNNNYYNYNYQWDASTNSYMEYPDYYYDESQLQQQSIDEQAQPDSQIDDEVIQKLGGRRGKEGPIIIKEISAADQMADAWQAQMGELTKPGKTGSGGMHFKPTKGQKRKHNLMYLAYQAAAMENDLREQFAANKKTKRETQAKYGYYDLFDFNILMLIIYQHIELFIFY</sequence>
<organism evidence="2 3">
    <name type="scientific">Rhizophagus clarus</name>
    <dbReference type="NCBI Taxonomy" id="94130"/>
    <lineage>
        <taxon>Eukaryota</taxon>
        <taxon>Fungi</taxon>
        <taxon>Fungi incertae sedis</taxon>
        <taxon>Mucoromycota</taxon>
        <taxon>Glomeromycotina</taxon>
        <taxon>Glomeromycetes</taxon>
        <taxon>Glomerales</taxon>
        <taxon>Glomeraceae</taxon>
        <taxon>Rhizophagus</taxon>
    </lineage>
</organism>
<accession>A0A2Z6R6P1</accession>
<feature type="compositionally biased region" description="Polar residues" evidence="1">
    <location>
        <begin position="108"/>
        <end position="129"/>
    </location>
</feature>
<feature type="compositionally biased region" description="Basic and acidic residues" evidence="1">
    <location>
        <begin position="154"/>
        <end position="172"/>
    </location>
</feature>
<gene>
    <name evidence="2" type="ORF">RclHR1_00310021</name>
</gene>
<evidence type="ECO:0000313" key="2">
    <source>
        <dbReference type="EMBL" id="GBB97893.1"/>
    </source>
</evidence>
<evidence type="ECO:0000256" key="1">
    <source>
        <dbReference type="SAM" id="MobiDB-lite"/>
    </source>
</evidence>
<dbReference type="AlphaFoldDB" id="A0A2Z6R6P1"/>
<feature type="region of interest" description="Disordered" evidence="1">
    <location>
        <begin position="1"/>
        <end position="29"/>
    </location>
</feature>
<dbReference type="PANTHER" id="PTHR13621:SF2">
    <property type="entry name" value="PROLINE-RICH PROTEIN PRCC"/>
    <property type="match status" value="1"/>
</dbReference>
<dbReference type="InterPro" id="IPR018800">
    <property type="entry name" value="PRCC"/>
</dbReference>
<dbReference type="GO" id="GO:0005634">
    <property type="term" value="C:nucleus"/>
    <property type="evidence" value="ECO:0007669"/>
    <property type="project" value="TreeGrafter"/>
</dbReference>
<keyword evidence="3" id="KW-1185">Reference proteome</keyword>
<protein>
    <submittedName>
        <fullName evidence="2">Uncharacterized protein</fullName>
    </submittedName>
</protein>
<dbReference type="PANTHER" id="PTHR13621">
    <property type="entry name" value="PROLINE-RICH PROTEIN PRCC"/>
    <property type="match status" value="1"/>
</dbReference>
<evidence type="ECO:0000313" key="3">
    <source>
        <dbReference type="Proteomes" id="UP000247702"/>
    </source>
</evidence>
<dbReference type="STRING" id="94130.A0A2Z6R6P1"/>